<feature type="region of interest" description="Disordered" evidence="3">
    <location>
        <begin position="356"/>
        <end position="382"/>
    </location>
</feature>
<dbReference type="GO" id="GO:0003677">
    <property type="term" value="F:DNA binding"/>
    <property type="evidence" value="ECO:0007669"/>
    <property type="project" value="TreeGrafter"/>
</dbReference>
<evidence type="ECO:0000256" key="3">
    <source>
        <dbReference type="SAM" id="MobiDB-lite"/>
    </source>
</evidence>
<dbReference type="PANTHER" id="PTHR22691">
    <property type="entry name" value="YEAST SPT2-RELATED"/>
    <property type="match status" value="1"/>
</dbReference>
<organism evidence="4">
    <name type="scientific">Mesocestoides corti</name>
    <name type="common">Flatworm</name>
    <dbReference type="NCBI Taxonomy" id="53468"/>
    <lineage>
        <taxon>Eukaryota</taxon>
        <taxon>Metazoa</taxon>
        <taxon>Spiralia</taxon>
        <taxon>Lophotrochozoa</taxon>
        <taxon>Platyhelminthes</taxon>
        <taxon>Cestoda</taxon>
        <taxon>Eucestoda</taxon>
        <taxon>Cyclophyllidea</taxon>
        <taxon>Mesocestoididae</taxon>
        <taxon>Mesocestoides</taxon>
    </lineage>
</organism>
<dbReference type="GO" id="GO:0005730">
    <property type="term" value="C:nucleolus"/>
    <property type="evidence" value="ECO:0007669"/>
    <property type="project" value="TreeGrafter"/>
</dbReference>
<sequence length="516" mass="56606">MRLVSNFESFLRLAEKNQTENDYKVKKICDELKRKRERQLKERRDIEKANKPSRQICVAALSRNLGAQVHALNKDSSSQPVQSEPEPYVPSGIGVDLDAPEYVPGAIKRKKPSSLMDALEEMGASSSGSVFVSSRKIGVRIPKLNRPSSNQESRIAAPQMSSTNGSINDQSQHTLTSCKRLPKQLNPIVSVKKPNARHDISETRQLNSAGDKISVSHHLPIHNGVEKSWTSAPSSSKSVSTVFSKTLEKRNNAKLSLKANNASQTQRCLGAAVKTAKLPLNSSKPVSKMVPRVGQKPSQLPLPDVKPKSRPAGIAAQLGFSSSRVNGPIHVQPPLVGSTSNGSLNMVPKPVDHKQTGVYRRCPTDGKPGAAKAEPPRPNLEAKPLRSAVSKPVVPALRGIAAQYGSVPFSTLGCRSPGGNSCEDSEDYASDDSFIDDSDYTSAKEYVKAVKDIHETLHFDPSKYAKVSKYDDLSTMESSYRQIEKEEKLSLRLAKKEDDEDIAMEAERRRRRMAKR</sequence>
<dbReference type="PANTHER" id="PTHR22691:SF8">
    <property type="entry name" value="PROTEIN SPT2 HOMOLOG"/>
    <property type="match status" value="1"/>
</dbReference>
<reference evidence="4" key="1">
    <citation type="submission" date="2019-11" db="UniProtKB">
        <authorList>
            <consortium name="WormBaseParasite"/>
        </authorList>
    </citation>
    <scope>IDENTIFICATION</scope>
</reference>
<evidence type="ECO:0000313" key="4">
    <source>
        <dbReference type="WBParaSite" id="MCU_009873-RA"/>
    </source>
</evidence>
<dbReference type="Pfam" id="PF08243">
    <property type="entry name" value="SPT2"/>
    <property type="match status" value="1"/>
</dbReference>
<feature type="region of interest" description="Disordered" evidence="3">
    <location>
        <begin position="144"/>
        <end position="174"/>
    </location>
</feature>
<accession>A0A5K3FP02</accession>
<dbReference type="WBParaSite" id="MCU_009873-RA">
    <property type="protein sequence ID" value="MCU_009873-RA"/>
    <property type="gene ID" value="MCU_009873"/>
</dbReference>
<feature type="region of interest" description="Disordered" evidence="3">
    <location>
        <begin position="496"/>
        <end position="516"/>
    </location>
</feature>
<comment type="similarity">
    <text evidence="1">Belongs to the SPT2 family.</text>
</comment>
<dbReference type="GO" id="GO:0006360">
    <property type="term" value="P:transcription by RNA polymerase I"/>
    <property type="evidence" value="ECO:0007669"/>
    <property type="project" value="TreeGrafter"/>
</dbReference>
<feature type="compositionally biased region" description="Polar residues" evidence="3">
    <location>
        <begin position="146"/>
        <end position="174"/>
    </location>
</feature>
<keyword evidence="2" id="KW-0175">Coiled coil</keyword>
<dbReference type="AlphaFoldDB" id="A0A5K3FP02"/>
<dbReference type="InterPro" id="IPR013256">
    <property type="entry name" value="Chromatin_SPT2"/>
</dbReference>
<evidence type="ECO:0000256" key="2">
    <source>
        <dbReference type="ARBA" id="ARBA00023054"/>
    </source>
</evidence>
<feature type="compositionally biased region" description="Low complexity" evidence="3">
    <location>
        <begin position="76"/>
        <end position="86"/>
    </location>
</feature>
<evidence type="ECO:0000256" key="1">
    <source>
        <dbReference type="ARBA" id="ARBA00006461"/>
    </source>
</evidence>
<protein>
    <submittedName>
        <fullName evidence="4">Protein SPT2 homolog</fullName>
    </submittedName>
</protein>
<name>A0A5K3FP02_MESCO</name>
<proteinExistence type="inferred from homology"/>
<dbReference type="GO" id="GO:0006334">
    <property type="term" value="P:nucleosome assembly"/>
    <property type="evidence" value="ECO:0007669"/>
    <property type="project" value="TreeGrafter"/>
</dbReference>
<dbReference type="GO" id="GO:0042393">
    <property type="term" value="F:histone binding"/>
    <property type="evidence" value="ECO:0007669"/>
    <property type="project" value="TreeGrafter"/>
</dbReference>
<feature type="region of interest" description="Disordered" evidence="3">
    <location>
        <begin position="282"/>
        <end position="310"/>
    </location>
</feature>
<feature type="region of interest" description="Disordered" evidence="3">
    <location>
        <begin position="72"/>
        <end position="95"/>
    </location>
</feature>